<evidence type="ECO:0000259" key="2">
    <source>
        <dbReference type="Pfam" id="PF00149"/>
    </source>
</evidence>
<accession>A0A1V3G9D0</accession>
<dbReference type="InterPro" id="IPR014576">
    <property type="entry name" value="Pesterase_YhaO"/>
</dbReference>
<name>A0A1V3G9D0_9BACL</name>
<dbReference type="Pfam" id="PF00149">
    <property type="entry name" value="Metallophos"/>
    <property type="match status" value="1"/>
</dbReference>
<reference evidence="3 4" key="1">
    <citation type="submission" date="2016-11" db="EMBL/GenBank/DDBJ databases">
        <authorList>
            <person name="Jaros S."/>
            <person name="Januszkiewicz K."/>
            <person name="Wedrychowicz H."/>
        </authorList>
    </citation>
    <scope>NUCLEOTIDE SEQUENCE [LARGE SCALE GENOMIC DNA]</scope>
    <source>
        <strain evidence="3 4">Con a/3</strain>
    </source>
</reference>
<organism evidence="3 4">
    <name type="scientific">Fictibacillus arsenicus</name>
    <dbReference type="NCBI Taxonomy" id="255247"/>
    <lineage>
        <taxon>Bacteria</taxon>
        <taxon>Bacillati</taxon>
        <taxon>Bacillota</taxon>
        <taxon>Bacilli</taxon>
        <taxon>Bacillales</taxon>
        <taxon>Fictibacillaceae</taxon>
        <taxon>Fictibacillus</taxon>
    </lineage>
</organism>
<dbReference type="InterPro" id="IPR041796">
    <property type="entry name" value="Mre11_N"/>
</dbReference>
<proteinExistence type="predicted"/>
<dbReference type="GO" id="GO:0016787">
    <property type="term" value="F:hydrolase activity"/>
    <property type="evidence" value="ECO:0007669"/>
    <property type="project" value="UniProtKB-KW"/>
</dbReference>
<dbReference type="PIRSF" id="PIRSF033091">
    <property type="entry name" value="Pesterase_YhaO"/>
    <property type="match status" value="1"/>
</dbReference>
<dbReference type="CDD" id="cd00840">
    <property type="entry name" value="MPP_Mre11_N"/>
    <property type="match status" value="1"/>
</dbReference>
<dbReference type="SUPFAM" id="SSF56300">
    <property type="entry name" value="Metallo-dependent phosphatases"/>
    <property type="match status" value="1"/>
</dbReference>
<sequence>MSEMIKFLHCADLHLDSPFKGLSSLPEGMLKRLFESTFLSFNRLVDIAIQEKVDFVIIAGDLYNSGQRSLKAQSFLKTCFTKLASHHIEVYIVHGNHDPLDGQWVALDWPKNVHFFQESSVQSLYYEKEGMKIACLHGFSYETSAVTDNRTIHFPEKQDDLYHIGILHGQADGYSGHSRYAPFLLSELLKKDYDYWALGHIHKKMDLHDEPPVRYSGNIQGRHSGETGEKGGYIVTLNGSEASSVFHATSDIEWHEVMVECDEVEHLQEVITLCEKIKDTYRNPHKGIFLTIRLIGSTPLYEELLDGVFLEDLEEILREEDAEVSFVHTVSLKNDVRPAIQDELSIKQSLFFQDIMKVLKDERELETALSELKTHRTARKFLSLDEEDWEDVKKQAEQLLLAELYKG</sequence>
<dbReference type="InterPro" id="IPR050535">
    <property type="entry name" value="DNA_Repair-Maintenance_Comp"/>
</dbReference>
<evidence type="ECO:0000256" key="1">
    <source>
        <dbReference type="ARBA" id="ARBA00022801"/>
    </source>
</evidence>
<dbReference type="PANTHER" id="PTHR30337:SF7">
    <property type="entry name" value="PHOSPHOESTERASE"/>
    <property type="match status" value="1"/>
</dbReference>
<dbReference type="EMBL" id="MQMF01000002">
    <property type="protein sequence ID" value="OOE13021.1"/>
    <property type="molecule type" value="Genomic_DNA"/>
</dbReference>
<dbReference type="AlphaFoldDB" id="A0A1V3G9D0"/>
<evidence type="ECO:0000313" key="4">
    <source>
        <dbReference type="Proteomes" id="UP000188597"/>
    </source>
</evidence>
<protein>
    <recommendedName>
        <fullName evidence="2">Calcineurin-like phosphoesterase domain-containing protein</fullName>
    </recommendedName>
</protein>
<dbReference type="OrthoDB" id="9773856at2"/>
<comment type="caution">
    <text evidence="3">The sequence shown here is derived from an EMBL/GenBank/DDBJ whole genome shotgun (WGS) entry which is preliminary data.</text>
</comment>
<feature type="domain" description="Calcineurin-like phosphoesterase" evidence="2">
    <location>
        <begin position="5"/>
        <end position="203"/>
    </location>
</feature>
<dbReference type="InterPro" id="IPR029052">
    <property type="entry name" value="Metallo-depent_PP-like"/>
</dbReference>
<keyword evidence="1" id="KW-0378">Hydrolase</keyword>
<gene>
    <name evidence="3" type="ORF">UN64_13360</name>
</gene>
<dbReference type="Proteomes" id="UP000188597">
    <property type="component" value="Unassembled WGS sequence"/>
</dbReference>
<dbReference type="Gene3D" id="3.60.21.10">
    <property type="match status" value="1"/>
</dbReference>
<evidence type="ECO:0000313" key="3">
    <source>
        <dbReference type="EMBL" id="OOE13021.1"/>
    </source>
</evidence>
<dbReference type="PANTHER" id="PTHR30337">
    <property type="entry name" value="COMPONENT OF ATP-DEPENDENT DSDNA EXONUCLEASE"/>
    <property type="match status" value="1"/>
</dbReference>
<dbReference type="InterPro" id="IPR004843">
    <property type="entry name" value="Calcineurin-like_PHP"/>
</dbReference>